<keyword evidence="4" id="KW-1185">Reference proteome</keyword>
<name>A0A8J1XU90_OWEFU</name>
<dbReference type="GO" id="GO:1990904">
    <property type="term" value="C:ribonucleoprotein complex"/>
    <property type="evidence" value="ECO:0007669"/>
    <property type="project" value="TreeGrafter"/>
</dbReference>
<dbReference type="EMBL" id="CAIIXF020000010">
    <property type="protein sequence ID" value="CAH1797069.1"/>
    <property type="molecule type" value="Genomic_DNA"/>
</dbReference>
<dbReference type="OrthoDB" id="545063at2759"/>
<evidence type="ECO:0000313" key="4">
    <source>
        <dbReference type="Proteomes" id="UP000749559"/>
    </source>
</evidence>
<protein>
    <recommendedName>
        <fullName evidence="2">PIH1 domain-containing protein 2</fullName>
    </recommendedName>
</protein>
<sequence length="340" mass="38154">MMDPSKLNINSEDMMNQAQSIWSMLDDMSENNPESYRKFIEKQMKEGKQAMKPPSPHMCVQTRDNKNRKFYINMCEWQQVPDAKNEEAPIPVVGGAILTDSQAQGDVVIAATAFNPNILKEYGKNAKSKETRDCLIGLACDFIEDQNKPIKLSRDYVVLDSTDYYGNPAHIAKAFEKQTKKIEKEFENNISEIEKTFGALAPGGTESLMSKLSSLTTDDTQENGIHADSPSPGISLLKTEQVKPGLIEEIKTEQLSRKPDYSLSTREIGGREEYVLKIELPSVKSVSECDLEVLSKSLELTVEEKYSLTLHFDRSVDEDNTAAKFIKKTSTLTVILPIIQ</sequence>
<dbReference type="PANTHER" id="PTHR22997">
    <property type="entry name" value="PIH1 DOMAIN-CONTAINING PROTEIN 1"/>
    <property type="match status" value="1"/>
</dbReference>
<dbReference type="GO" id="GO:0005737">
    <property type="term" value="C:cytoplasm"/>
    <property type="evidence" value="ECO:0007669"/>
    <property type="project" value="TreeGrafter"/>
</dbReference>
<dbReference type="InterPro" id="IPR050734">
    <property type="entry name" value="PIH1/Kintoun_subfamily"/>
</dbReference>
<dbReference type="Proteomes" id="UP000749559">
    <property type="component" value="Unassembled WGS sequence"/>
</dbReference>
<gene>
    <name evidence="3" type="ORF">OFUS_LOCUS21408</name>
</gene>
<dbReference type="AlphaFoldDB" id="A0A8J1XU90"/>
<accession>A0A8J1XU90</accession>
<evidence type="ECO:0000256" key="1">
    <source>
        <dbReference type="ARBA" id="ARBA00008511"/>
    </source>
</evidence>
<reference evidence="3" key="1">
    <citation type="submission" date="2022-03" db="EMBL/GenBank/DDBJ databases">
        <authorList>
            <person name="Martin C."/>
        </authorList>
    </citation>
    <scope>NUCLEOTIDE SEQUENCE</scope>
</reference>
<dbReference type="InterPro" id="IPR012981">
    <property type="entry name" value="PIH1_N"/>
</dbReference>
<evidence type="ECO:0000313" key="3">
    <source>
        <dbReference type="EMBL" id="CAH1797069.1"/>
    </source>
</evidence>
<dbReference type="GO" id="GO:0097255">
    <property type="term" value="C:R2TP complex"/>
    <property type="evidence" value="ECO:0007669"/>
    <property type="project" value="TreeGrafter"/>
</dbReference>
<dbReference type="GO" id="GO:0006364">
    <property type="term" value="P:rRNA processing"/>
    <property type="evidence" value="ECO:0007669"/>
    <property type="project" value="TreeGrafter"/>
</dbReference>
<comment type="similarity">
    <text evidence="1">Belongs to the PIH1 family.</text>
</comment>
<comment type="caution">
    <text evidence="3">The sequence shown here is derived from an EMBL/GenBank/DDBJ whole genome shotgun (WGS) entry which is preliminary data.</text>
</comment>
<evidence type="ECO:0000256" key="2">
    <source>
        <dbReference type="ARBA" id="ARBA00040541"/>
    </source>
</evidence>
<dbReference type="Pfam" id="PF08190">
    <property type="entry name" value="PIH1"/>
    <property type="match status" value="1"/>
</dbReference>
<proteinExistence type="inferred from homology"/>
<dbReference type="Pfam" id="PF18201">
    <property type="entry name" value="PIH1_CS"/>
    <property type="match status" value="1"/>
</dbReference>
<organism evidence="3 4">
    <name type="scientific">Owenia fusiformis</name>
    <name type="common">Polychaete worm</name>
    <dbReference type="NCBI Taxonomy" id="6347"/>
    <lineage>
        <taxon>Eukaryota</taxon>
        <taxon>Metazoa</taxon>
        <taxon>Spiralia</taxon>
        <taxon>Lophotrochozoa</taxon>
        <taxon>Annelida</taxon>
        <taxon>Polychaeta</taxon>
        <taxon>Sedentaria</taxon>
        <taxon>Canalipalpata</taxon>
        <taxon>Sabellida</taxon>
        <taxon>Oweniida</taxon>
        <taxon>Oweniidae</taxon>
        <taxon>Owenia</taxon>
    </lineage>
</organism>
<dbReference type="InterPro" id="IPR041442">
    <property type="entry name" value="PIH1D1/2/3_CS-like"/>
</dbReference>
<dbReference type="PANTHER" id="PTHR22997:SF6">
    <property type="entry name" value="PIH1 DOMAIN-CONTAINING PROTEIN 2"/>
    <property type="match status" value="1"/>
</dbReference>
<dbReference type="GO" id="GO:0000492">
    <property type="term" value="P:box C/D snoRNP assembly"/>
    <property type="evidence" value="ECO:0007669"/>
    <property type="project" value="TreeGrafter"/>
</dbReference>